<dbReference type="InterPro" id="IPR050622">
    <property type="entry name" value="CPA3_antiporter_subunitB"/>
</dbReference>
<dbReference type="Pfam" id="PF20501">
    <property type="entry name" value="MbhE"/>
    <property type="match status" value="1"/>
</dbReference>
<evidence type="ECO:0000256" key="4">
    <source>
        <dbReference type="ARBA" id="ARBA00022692"/>
    </source>
</evidence>
<evidence type="ECO:0000256" key="8">
    <source>
        <dbReference type="SAM" id="SignalP"/>
    </source>
</evidence>
<evidence type="ECO:0000256" key="7">
    <source>
        <dbReference type="SAM" id="Phobius"/>
    </source>
</evidence>
<keyword evidence="6 7" id="KW-0472">Membrane</keyword>
<evidence type="ECO:0000313" key="11">
    <source>
        <dbReference type="EMBL" id="HET97990.1"/>
    </source>
</evidence>
<dbReference type="Proteomes" id="UP000885986">
    <property type="component" value="Unassembled WGS sequence"/>
</dbReference>
<dbReference type="EMBL" id="DSDS01000108">
    <property type="protein sequence ID" value="HET97990.1"/>
    <property type="molecule type" value="Genomic_DNA"/>
</dbReference>
<feature type="transmembrane region" description="Helical" evidence="7">
    <location>
        <begin position="109"/>
        <end position="128"/>
    </location>
</feature>
<feature type="transmembrane region" description="Helical" evidence="7">
    <location>
        <begin position="217"/>
        <end position="238"/>
    </location>
</feature>
<gene>
    <name evidence="11" type="ORF">ENN98_04745</name>
</gene>
<accession>A0A7C2XH10</accession>
<evidence type="ECO:0000256" key="1">
    <source>
        <dbReference type="ARBA" id="ARBA00004651"/>
    </source>
</evidence>
<evidence type="ECO:0000259" key="10">
    <source>
        <dbReference type="Pfam" id="PF20501"/>
    </source>
</evidence>
<feature type="transmembrane region" description="Helical" evidence="7">
    <location>
        <begin position="171"/>
        <end position="197"/>
    </location>
</feature>
<feature type="transmembrane region" description="Helical" evidence="7">
    <location>
        <begin position="68"/>
        <end position="88"/>
    </location>
</feature>
<feature type="domain" description="MrpA C-terminal/MbhE" evidence="10">
    <location>
        <begin position="31"/>
        <end position="88"/>
    </location>
</feature>
<evidence type="ECO:0000259" key="9">
    <source>
        <dbReference type="Pfam" id="PF04039"/>
    </source>
</evidence>
<keyword evidence="8" id="KW-0732">Signal</keyword>
<feature type="transmembrane region" description="Helical" evidence="7">
    <location>
        <begin position="140"/>
        <end position="159"/>
    </location>
</feature>
<dbReference type="Pfam" id="PF04039">
    <property type="entry name" value="MnhB"/>
    <property type="match status" value="1"/>
</dbReference>
<feature type="chain" id="PRO_5028181968" evidence="8">
    <location>
        <begin position="28"/>
        <end position="250"/>
    </location>
</feature>
<comment type="subcellular location">
    <subcellularLocation>
        <location evidence="1">Cell membrane</location>
        <topology evidence="1">Multi-pass membrane protein</topology>
    </subcellularLocation>
</comment>
<keyword evidence="4 7" id="KW-0812">Transmembrane</keyword>
<proteinExistence type="inferred from homology"/>
<dbReference type="PANTHER" id="PTHR33932">
    <property type="entry name" value="NA(+)/H(+) ANTIPORTER SUBUNIT B"/>
    <property type="match status" value="1"/>
</dbReference>
<dbReference type="GO" id="GO:0005886">
    <property type="term" value="C:plasma membrane"/>
    <property type="evidence" value="ECO:0007669"/>
    <property type="project" value="UniProtKB-SubCell"/>
</dbReference>
<evidence type="ECO:0000256" key="3">
    <source>
        <dbReference type="ARBA" id="ARBA00022475"/>
    </source>
</evidence>
<dbReference type="InterPro" id="IPR007182">
    <property type="entry name" value="MnhB"/>
</dbReference>
<evidence type="ECO:0000256" key="6">
    <source>
        <dbReference type="ARBA" id="ARBA00023136"/>
    </source>
</evidence>
<organism evidence="11">
    <name type="scientific">Desulfurivibrio alkaliphilus</name>
    <dbReference type="NCBI Taxonomy" id="427923"/>
    <lineage>
        <taxon>Bacteria</taxon>
        <taxon>Pseudomonadati</taxon>
        <taxon>Thermodesulfobacteriota</taxon>
        <taxon>Desulfobulbia</taxon>
        <taxon>Desulfobulbales</taxon>
        <taxon>Desulfobulbaceae</taxon>
        <taxon>Desulfurivibrio</taxon>
    </lineage>
</organism>
<name>A0A7C2XH10_9BACT</name>
<comment type="caution">
    <text evidence="11">The sequence shown here is derived from an EMBL/GenBank/DDBJ whole genome shotgun (WGS) entry which is preliminary data.</text>
</comment>
<sequence>MKRLTLIILAACALIMLLAASDLPDWADPASPASSHLSPGFVEQAYEATHTPNVVTAVLADYRGYDTMFETVVVFLAALIIMIILRRTPHRRFCKILPHRPQRQGRDTVLKGAAQLIIPVMQVFALYVLGHGHYSPGGGFQGGVIFGASFILLALCYNLEFTINRFRERIVLLCCAGGALLYAGVGALCLAMGWNFLGYAALAGILGVSEAMARSHGILLVEVGVGITVMAVMVSIYYDLASGGDMREGL</sequence>
<keyword evidence="3" id="KW-1003">Cell membrane</keyword>
<keyword evidence="5 7" id="KW-1133">Transmembrane helix</keyword>
<dbReference type="InterPro" id="IPR046806">
    <property type="entry name" value="MrpA_C/MbhE"/>
</dbReference>
<feature type="signal peptide" evidence="8">
    <location>
        <begin position="1"/>
        <end position="27"/>
    </location>
</feature>
<protein>
    <submittedName>
        <fullName evidence="11">Sodium:proton antiporter</fullName>
    </submittedName>
</protein>
<comment type="similarity">
    <text evidence="2">Belongs to the CPA3 antiporters (TC 2.A.63) subunit B family.</text>
</comment>
<evidence type="ECO:0000256" key="2">
    <source>
        <dbReference type="ARBA" id="ARBA00009425"/>
    </source>
</evidence>
<dbReference type="PANTHER" id="PTHR33932:SF4">
    <property type="entry name" value="NA(+)_H(+) ANTIPORTER SUBUNIT B"/>
    <property type="match status" value="1"/>
</dbReference>
<feature type="domain" description="Na+/H+ antiporter MnhB subunit-related protein" evidence="9">
    <location>
        <begin position="110"/>
        <end position="234"/>
    </location>
</feature>
<evidence type="ECO:0000256" key="5">
    <source>
        <dbReference type="ARBA" id="ARBA00022989"/>
    </source>
</evidence>
<reference evidence="11" key="1">
    <citation type="journal article" date="2020" name="mSystems">
        <title>Genome- and Community-Level Interaction Insights into Carbon Utilization and Element Cycling Functions of Hydrothermarchaeota in Hydrothermal Sediment.</title>
        <authorList>
            <person name="Zhou Z."/>
            <person name="Liu Y."/>
            <person name="Xu W."/>
            <person name="Pan J."/>
            <person name="Luo Z.H."/>
            <person name="Li M."/>
        </authorList>
    </citation>
    <scope>NUCLEOTIDE SEQUENCE [LARGE SCALE GENOMIC DNA]</scope>
    <source>
        <strain evidence="11">SpSt-1224</strain>
    </source>
</reference>
<dbReference type="AlphaFoldDB" id="A0A7C2XH10"/>